<evidence type="ECO:0000313" key="2">
    <source>
        <dbReference type="Proteomes" id="UP000317909"/>
    </source>
</evidence>
<dbReference type="KEGG" id="llh:I41_54310"/>
<accession>A0A517U6C4</accession>
<dbReference type="AlphaFoldDB" id="A0A517U6C4"/>
<protein>
    <submittedName>
        <fullName evidence="1">Uncharacterized protein</fullName>
    </submittedName>
</protein>
<name>A0A517U6C4_9BACT</name>
<sequence length="289" mass="31368">MRSLSSTLDRRTWLAGCAAATLALGCQVFDKPPNQALETLLKPVSTSSESVALEIFQARIPLDQEASADALWERIDEQEFDAELRRRLVANGLRAGVVGGALPEDLAKLLELDGEAAAASDKQVITDQSAVPRVTRRVVQVKRKEPVSIQVSDLRDEAQVLLSHDGSFGGKTFRQMQGVYSLQAETIPGQRVKVRLTPELHHGDLKQRYAGGQQGIFMSIPSREREVFSELAMDATLAPGELLVLGCLPAAKTSLGGVFHTATAAGKDERKLILVRLLQVPPSEILAQE</sequence>
<dbReference type="EMBL" id="CP036339">
    <property type="protein sequence ID" value="QDT76186.1"/>
    <property type="molecule type" value="Genomic_DNA"/>
</dbReference>
<evidence type="ECO:0000313" key="1">
    <source>
        <dbReference type="EMBL" id="QDT76186.1"/>
    </source>
</evidence>
<gene>
    <name evidence="1" type="ORF">I41_54310</name>
</gene>
<dbReference type="PROSITE" id="PS51257">
    <property type="entry name" value="PROKAR_LIPOPROTEIN"/>
    <property type="match status" value="1"/>
</dbReference>
<keyword evidence="2" id="KW-1185">Reference proteome</keyword>
<organism evidence="1 2">
    <name type="scientific">Lacipirellula limnantheis</name>
    <dbReference type="NCBI Taxonomy" id="2528024"/>
    <lineage>
        <taxon>Bacteria</taxon>
        <taxon>Pseudomonadati</taxon>
        <taxon>Planctomycetota</taxon>
        <taxon>Planctomycetia</taxon>
        <taxon>Pirellulales</taxon>
        <taxon>Lacipirellulaceae</taxon>
        <taxon>Lacipirellula</taxon>
    </lineage>
</organism>
<dbReference type="OrthoDB" id="252515at2"/>
<proteinExistence type="predicted"/>
<dbReference type="Proteomes" id="UP000317909">
    <property type="component" value="Chromosome"/>
</dbReference>
<dbReference type="RefSeq" id="WP_145435957.1">
    <property type="nucleotide sequence ID" value="NZ_CP036339.1"/>
</dbReference>
<reference evidence="1 2" key="1">
    <citation type="submission" date="2019-02" db="EMBL/GenBank/DDBJ databases">
        <title>Deep-cultivation of Planctomycetes and their phenomic and genomic characterization uncovers novel biology.</title>
        <authorList>
            <person name="Wiegand S."/>
            <person name="Jogler M."/>
            <person name="Boedeker C."/>
            <person name="Pinto D."/>
            <person name="Vollmers J."/>
            <person name="Rivas-Marin E."/>
            <person name="Kohn T."/>
            <person name="Peeters S.H."/>
            <person name="Heuer A."/>
            <person name="Rast P."/>
            <person name="Oberbeckmann S."/>
            <person name="Bunk B."/>
            <person name="Jeske O."/>
            <person name="Meyerdierks A."/>
            <person name="Storesund J.E."/>
            <person name="Kallscheuer N."/>
            <person name="Luecker S."/>
            <person name="Lage O.M."/>
            <person name="Pohl T."/>
            <person name="Merkel B.J."/>
            <person name="Hornburger P."/>
            <person name="Mueller R.-W."/>
            <person name="Bruemmer F."/>
            <person name="Labrenz M."/>
            <person name="Spormann A.M."/>
            <person name="Op den Camp H."/>
            <person name="Overmann J."/>
            <person name="Amann R."/>
            <person name="Jetten M.S.M."/>
            <person name="Mascher T."/>
            <person name="Medema M.H."/>
            <person name="Devos D.P."/>
            <person name="Kaster A.-K."/>
            <person name="Ovreas L."/>
            <person name="Rohde M."/>
            <person name="Galperin M.Y."/>
            <person name="Jogler C."/>
        </authorList>
    </citation>
    <scope>NUCLEOTIDE SEQUENCE [LARGE SCALE GENOMIC DNA]</scope>
    <source>
        <strain evidence="1 2">I41</strain>
    </source>
</reference>